<gene>
    <name evidence="2" type="ORF">B9Q06_05835</name>
</gene>
<reference evidence="2 3" key="1">
    <citation type="submission" date="2017-04" db="EMBL/GenBank/DDBJ databases">
        <title>Novel microbial lineages endemic to geothermal iron-oxide mats fill important gaps in the evolutionary history of Archaea.</title>
        <authorList>
            <person name="Jay Z.J."/>
            <person name="Beam J.P."/>
            <person name="Dlakic M."/>
            <person name="Rusch D.B."/>
            <person name="Kozubal M.A."/>
            <person name="Inskeep W.P."/>
        </authorList>
    </citation>
    <scope>NUCLEOTIDE SEQUENCE [LARGE SCALE GENOMIC DNA]</scope>
    <source>
        <strain evidence="2">ECH_B_2</strain>
    </source>
</reference>
<evidence type="ECO:0000313" key="3">
    <source>
        <dbReference type="Proteomes" id="UP000241284"/>
    </source>
</evidence>
<comment type="caution">
    <text evidence="2">The sequence shown here is derived from an EMBL/GenBank/DDBJ whole genome shotgun (WGS) entry which is preliminary data.</text>
</comment>
<name>A0A2R6BAB3_9ARCH</name>
<evidence type="ECO:0000313" key="2">
    <source>
        <dbReference type="EMBL" id="PSN95398.1"/>
    </source>
</evidence>
<evidence type="ECO:0000256" key="1">
    <source>
        <dbReference type="SAM" id="MobiDB-lite"/>
    </source>
</evidence>
<sequence>MSSDRRAVEYSAKLRFLASELDVALFMLSKGLDVRGLLGELRNTFVELEEERRGKSGKSGKSGVSEGGGDAWSRVYGRFSDACSTPRPQVIVELKGDLESLAARELGGGVL</sequence>
<dbReference type="Proteomes" id="UP000241284">
    <property type="component" value="Unassembled WGS sequence"/>
</dbReference>
<proteinExistence type="predicted"/>
<dbReference type="AlphaFoldDB" id="A0A2R6BAB3"/>
<protein>
    <submittedName>
        <fullName evidence="2">Uncharacterized protein</fullName>
    </submittedName>
</protein>
<accession>A0A2R6BAB3</accession>
<dbReference type="EMBL" id="NEXH01000010">
    <property type="protein sequence ID" value="PSN95398.1"/>
    <property type="molecule type" value="Genomic_DNA"/>
</dbReference>
<feature type="region of interest" description="Disordered" evidence="1">
    <location>
        <begin position="50"/>
        <end position="70"/>
    </location>
</feature>
<organism evidence="2 3">
    <name type="scientific">Candidatus Marsarchaeota G2 archaeon ECH_B_2</name>
    <dbReference type="NCBI Taxonomy" id="1978160"/>
    <lineage>
        <taxon>Archaea</taxon>
        <taxon>Candidatus Marsarchaeota</taxon>
        <taxon>Candidatus Marsarchaeota group 2</taxon>
    </lineage>
</organism>